<evidence type="ECO:0000313" key="3">
    <source>
        <dbReference type="Proteomes" id="UP000078544"/>
    </source>
</evidence>
<gene>
    <name evidence="2" type="ORF">AAL_02400</name>
</gene>
<feature type="compositionally biased region" description="Polar residues" evidence="1">
    <location>
        <begin position="164"/>
        <end position="175"/>
    </location>
</feature>
<feature type="compositionally biased region" description="Basic and acidic residues" evidence="1">
    <location>
        <begin position="176"/>
        <end position="190"/>
    </location>
</feature>
<feature type="compositionally biased region" description="Basic and acidic residues" evidence="1">
    <location>
        <begin position="104"/>
        <end position="118"/>
    </location>
</feature>
<protein>
    <submittedName>
        <fullName evidence="2">Uncharacterized protein</fullName>
    </submittedName>
</protein>
<dbReference type="Proteomes" id="UP000078544">
    <property type="component" value="Unassembled WGS sequence"/>
</dbReference>
<evidence type="ECO:0000256" key="1">
    <source>
        <dbReference type="SAM" id="MobiDB-lite"/>
    </source>
</evidence>
<proteinExistence type="predicted"/>
<comment type="caution">
    <text evidence="2">The sequence shown here is derived from an EMBL/GenBank/DDBJ whole genome shotgun (WGS) entry which is preliminary data.</text>
</comment>
<dbReference type="AlphaFoldDB" id="A0A168EJ25"/>
<organism evidence="2 3">
    <name type="scientific">Moelleriella libera RCEF 2490</name>
    <dbReference type="NCBI Taxonomy" id="1081109"/>
    <lineage>
        <taxon>Eukaryota</taxon>
        <taxon>Fungi</taxon>
        <taxon>Dikarya</taxon>
        <taxon>Ascomycota</taxon>
        <taxon>Pezizomycotina</taxon>
        <taxon>Sordariomycetes</taxon>
        <taxon>Hypocreomycetidae</taxon>
        <taxon>Hypocreales</taxon>
        <taxon>Clavicipitaceae</taxon>
        <taxon>Moelleriella</taxon>
    </lineage>
</organism>
<sequence>MISSGRARLWLQPPSLFAQPKHPLHLYLVTSWGARLQDNQEIPPMGEKFNRLKLRAEWARELLPLIQRTSPSQRPQAIPDNSCAGVKRKRGLKDDDVASPQRQEANHNDPIPDSRPRDEDDDAVSLEQPKRKKRKCSRGISPRSGDNDGTASRVQPGKEKQEANHNGSDPDSQLANKDENMPCLKDQREQ</sequence>
<accession>A0A168EJ25</accession>
<keyword evidence="3" id="KW-1185">Reference proteome</keyword>
<name>A0A168EJ25_9HYPO</name>
<reference evidence="2 3" key="1">
    <citation type="journal article" date="2016" name="Genome Biol. Evol.">
        <title>Divergent and convergent evolution of fungal pathogenicity.</title>
        <authorList>
            <person name="Shang Y."/>
            <person name="Xiao G."/>
            <person name="Zheng P."/>
            <person name="Cen K."/>
            <person name="Zhan S."/>
            <person name="Wang C."/>
        </authorList>
    </citation>
    <scope>NUCLEOTIDE SEQUENCE [LARGE SCALE GENOMIC DNA]</scope>
    <source>
        <strain evidence="2 3">RCEF 2490</strain>
    </source>
</reference>
<feature type="region of interest" description="Disordered" evidence="1">
    <location>
        <begin position="67"/>
        <end position="190"/>
    </location>
</feature>
<evidence type="ECO:0000313" key="2">
    <source>
        <dbReference type="EMBL" id="KZZ98849.1"/>
    </source>
</evidence>
<dbReference type="EMBL" id="AZGY01000004">
    <property type="protein sequence ID" value="KZZ98849.1"/>
    <property type="molecule type" value="Genomic_DNA"/>
</dbReference>